<dbReference type="RefSeq" id="WP_264556296.1">
    <property type="nucleotide sequence ID" value="NZ_CP109980.1"/>
</dbReference>
<keyword evidence="2" id="KW-1185">Reference proteome</keyword>
<sequence>MTENQTVFSTGENLEDNREDIIQLINHIHANESNWTEQVDQQLKRITPDENVSNLSLFLAIEYELGIGLQQGAYVNLNEPLFLQQPRQLLYTAIHESSHVLYDRVHNFSTELGLDTLNSRENQQTIFYTLVHSEGYATYTPLKLRTSDGNVGKHNHLICEDYRVLTEEPQLRQFVQEYDSFRETLQEASVARETLMSRIFGGSRLPYRIGCLLLDGIEKKQRLEEVQNAFYMEPETFVREYDWILDEYRD</sequence>
<dbReference type="GeneID" id="76058632"/>
<accession>A0ABD5YSB0</accession>
<evidence type="ECO:0000313" key="2">
    <source>
        <dbReference type="Proteomes" id="UP001596417"/>
    </source>
</evidence>
<gene>
    <name evidence="1" type="ORF">ACFQL7_22030</name>
</gene>
<reference evidence="1 2" key="1">
    <citation type="journal article" date="2019" name="Int. J. Syst. Evol. Microbiol.">
        <title>The Global Catalogue of Microorganisms (GCM) 10K type strain sequencing project: providing services to taxonomists for standard genome sequencing and annotation.</title>
        <authorList>
            <consortium name="The Broad Institute Genomics Platform"/>
            <consortium name="The Broad Institute Genome Sequencing Center for Infectious Disease"/>
            <person name="Wu L."/>
            <person name="Ma J."/>
        </authorList>
    </citation>
    <scope>NUCLEOTIDE SEQUENCE [LARGE SCALE GENOMIC DNA]</scope>
    <source>
        <strain evidence="1 2">RDMS1</strain>
    </source>
</reference>
<comment type="caution">
    <text evidence="1">The sequence shown here is derived from an EMBL/GenBank/DDBJ whole genome shotgun (WGS) entry which is preliminary data.</text>
</comment>
<organism evidence="1 2">
    <name type="scientific">Halocatena marina</name>
    <dbReference type="NCBI Taxonomy" id="2934937"/>
    <lineage>
        <taxon>Archaea</taxon>
        <taxon>Methanobacteriati</taxon>
        <taxon>Methanobacteriota</taxon>
        <taxon>Stenosarchaea group</taxon>
        <taxon>Halobacteria</taxon>
        <taxon>Halobacteriales</taxon>
        <taxon>Natronomonadaceae</taxon>
        <taxon>Halocatena</taxon>
    </lineage>
</organism>
<proteinExistence type="predicted"/>
<dbReference type="AlphaFoldDB" id="A0ABD5YSB0"/>
<protein>
    <recommendedName>
        <fullName evidence="3">IrrE N-terminal-like domain-containing protein</fullName>
    </recommendedName>
</protein>
<dbReference type="Proteomes" id="UP001596417">
    <property type="component" value="Unassembled WGS sequence"/>
</dbReference>
<evidence type="ECO:0008006" key="3">
    <source>
        <dbReference type="Google" id="ProtNLM"/>
    </source>
</evidence>
<dbReference type="EMBL" id="JBHTAX010000004">
    <property type="protein sequence ID" value="MFC7192230.1"/>
    <property type="molecule type" value="Genomic_DNA"/>
</dbReference>
<evidence type="ECO:0000313" key="1">
    <source>
        <dbReference type="EMBL" id="MFC7192230.1"/>
    </source>
</evidence>
<name>A0ABD5YSB0_9EURY</name>